<dbReference type="InterPro" id="IPR017850">
    <property type="entry name" value="Alkaline_phosphatase_core_sf"/>
</dbReference>
<proteinExistence type="predicted"/>
<dbReference type="AlphaFoldDB" id="A0A563VQW1"/>
<dbReference type="Gene3D" id="3.40.720.10">
    <property type="entry name" value="Alkaline Phosphatase, subunit A"/>
    <property type="match status" value="1"/>
</dbReference>
<name>A0A563VQW1_9CYAN</name>
<accession>A0A563VQW1</accession>
<evidence type="ECO:0000313" key="1">
    <source>
        <dbReference type="EMBL" id="VEP13852.1"/>
    </source>
</evidence>
<organism evidence="1 2">
    <name type="scientific">Hyella patelloides LEGE 07179</name>
    <dbReference type="NCBI Taxonomy" id="945734"/>
    <lineage>
        <taxon>Bacteria</taxon>
        <taxon>Bacillati</taxon>
        <taxon>Cyanobacteriota</taxon>
        <taxon>Cyanophyceae</taxon>
        <taxon>Pleurocapsales</taxon>
        <taxon>Hyellaceae</taxon>
        <taxon>Hyella</taxon>
    </lineage>
</organism>
<reference evidence="1 2" key="1">
    <citation type="submission" date="2019-01" db="EMBL/GenBank/DDBJ databases">
        <authorList>
            <person name="Brito A."/>
        </authorList>
    </citation>
    <scope>NUCLEOTIDE SEQUENCE [LARGE SCALE GENOMIC DNA]</scope>
    <source>
        <strain evidence="1">1</strain>
    </source>
</reference>
<protein>
    <recommendedName>
        <fullName evidence="3">Alkaline phosphatase</fullName>
    </recommendedName>
</protein>
<dbReference type="EMBL" id="CAACVJ010000138">
    <property type="protein sequence ID" value="VEP13852.1"/>
    <property type="molecule type" value="Genomic_DNA"/>
</dbReference>
<evidence type="ECO:0008006" key="3">
    <source>
        <dbReference type="Google" id="ProtNLM"/>
    </source>
</evidence>
<sequence>MAGHNLTVDAGTTSVALDLPVLESAAGLTLVGADSTGEPFSEEFQVGFPITEDTDFTFEADPFASTGGTIEHSGNITLGLGEAEVTLGDFSIGFDAARVSETASGFFVADTLDDGLGLEVLFDVGAPGNVAADSEELTISEADLLLAPELAEALGSPDLAGADVGDTRVDATVTEPEPTTAKNVIIMIGDGMGWEIARAAAIQEAINQGHEGNTLSDFYTEGTGAGLSFQNLDGYAVATTSGTYIDGDKSNSALEGDTLERETGVSYQFSKVTREIEHLKYIPNQSKNK</sequence>
<dbReference type="SUPFAM" id="SSF53649">
    <property type="entry name" value="Alkaline phosphatase-like"/>
    <property type="match status" value="1"/>
</dbReference>
<dbReference type="Proteomes" id="UP000320055">
    <property type="component" value="Unassembled WGS sequence"/>
</dbReference>
<gene>
    <name evidence="1" type="ORF">H1P_2220006</name>
</gene>
<keyword evidence="2" id="KW-1185">Reference proteome</keyword>
<evidence type="ECO:0000313" key="2">
    <source>
        <dbReference type="Proteomes" id="UP000320055"/>
    </source>
</evidence>